<accession>A0ABQ3USZ5</accession>
<proteinExistence type="predicted"/>
<sequence length="240" mass="27027">MKKQKVNSNTEKTQVTIQETFAAMSEILHGDKEPSVLLAFWASALSKRVKLTINGGYVRILAEKYLFNGLPENQEELKDALGRKPGNRFPSGLMQSHIDCLYALEKLHKAGALNFDAGDTLAEQQAWREKMVNLIPGMACKLVSWALFIYNPFYTKLLTIDTWHCKRLGIDQEKLAGKTKAQVACYLATEKRMLAECTALYPEYPPVVTAAMLWENARIAGGESDGQAYTSHKEISCRWY</sequence>
<dbReference type="RefSeq" id="WP_201372087.1">
    <property type="nucleotide sequence ID" value="NZ_BNJG01000001.1"/>
</dbReference>
<protein>
    <recommendedName>
        <fullName evidence="3">Thiaminase-2/PQQC domain-containing protein</fullName>
    </recommendedName>
</protein>
<dbReference type="Proteomes" id="UP000654345">
    <property type="component" value="Unassembled WGS sequence"/>
</dbReference>
<keyword evidence="2" id="KW-1185">Reference proteome</keyword>
<evidence type="ECO:0008006" key="3">
    <source>
        <dbReference type="Google" id="ProtNLM"/>
    </source>
</evidence>
<evidence type="ECO:0000313" key="2">
    <source>
        <dbReference type="Proteomes" id="UP000654345"/>
    </source>
</evidence>
<evidence type="ECO:0000313" key="1">
    <source>
        <dbReference type="EMBL" id="GHO55510.1"/>
    </source>
</evidence>
<name>A0ABQ3USZ5_9CHLR</name>
<dbReference type="EMBL" id="BNJG01000001">
    <property type="protein sequence ID" value="GHO55510.1"/>
    <property type="molecule type" value="Genomic_DNA"/>
</dbReference>
<organism evidence="1 2">
    <name type="scientific">Ktedonobacter robiniae</name>
    <dbReference type="NCBI Taxonomy" id="2778365"/>
    <lineage>
        <taxon>Bacteria</taxon>
        <taxon>Bacillati</taxon>
        <taxon>Chloroflexota</taxon>
        <taxon>Ktedonobacteria</taxon>
        <taxon>Ktedonobacterales</taxon>
        <taxon>Ktedonobacteraceae</taxon>
        <taxon>Ktedonobacter</taxon>
    </lineage>
</organism>
<reference evidence="1 2" key="1">
    <citation type="journal article" date="2021" name="Int. J. Syst. Evol. Microbiol.">
        <title>Reticulibacter mediterranei gen. nov., sp. nov., within the new family Reticulibacteraceae fam. nov., and Ktedonospora formicarum gen. nov., sp. nov., Ktedonobacter robiniae sp. nov., Dictyobacter formicarum sp. nov. and Dictyobacter arantiisoli sp. nov., belonging to the class Ktedonobacteria.</title>
        <authorList>
            <person name="Yabe S."/>
            <person name="Zheng Y."/>
            <person name="Wang C.M."/>
            <person name="Sakai Y."/>
            <person name="Abe K."/>
            <person name="Yokota A."/>
            <person name="Donadio S."/>
            <person name="Cavaletti L."/>
            <person name="Monciardini P."/>
        </authorList>
    </citation>
    <scope>NUCLEOTIDE SEQUENCE [LARGE SCALE GENOMIC DNA]</scope>
    <source>
        <strain evidence="1 2">SOSP1-30</strain>
    </source>
</reference>
<comment type="caution">
    <text evidence="1">The sequence shown here is derived from an EMBL/GenBank/DDBJ whole genome shotgun (WGS) entry which is preliminary data.</text>
</comment>
<gene>
    <name evidence="1" type="ORF">KSB_39850</name>
</gene>